<proteinExistence type="predicted"/>
<dbReference type="EMBL" id="JACIJM010000006">
    <property type="protein sequence ID" value="MBB5722867.1"/>
    <property type="molecule type" value="Genomic_DNA"/>
</dbReference>
<evidence type="ECO:0000259" key="1">
    <source>
        <dbReference type="Pfam" id="PF04273"/>
    </source>
</evidence>
<dbReference type="InterPro" id="IPR005939">
    <property type="entry name" value="BLH_phosphatase-like"/>
</dbReference>
<dbReference type="Gene3D" id="3.90.190.10">
    <property type="entry name" value="Protein tyrosine phosphatase superfamily"/>
    <property type="match status" value="1"/>
</dbReference>
<dbReference type="Pfam" id="PF04273">
    <property type="entry name" value="BLH_phosphatase"/>
    <property type="match status" value="1"/>
</dbReference>
<organism evidence="2 3">
    <name type="scientific">Yoonia ponticola</name>
    <dbReference type="NCBI Taxonomy" id="1524255"/>
    <lineage>
        <taxon>Bacteria</taxon>
        <taxon>Pseudomonadati</taxon>
        <taxon>Pseudomonadota</taxon>
        <taxon>Alphaproteobacteria</taxon>
        <taxon>Rhodobacterales</taxon>
        <taxon>Paracoccaceae</taxon>
        <taxon>Yoonia</taxon>
    </lineage>
</organism>
<dbReference type="NCBIfam" id="TIGR01244">
    <property type="entry name" value="TIGR01244 family sulfur transferase"/>
    <property type="match status" value="1"/>
</dbReference>
<evidence type="ECO:0000313" key="3">
    <source>
        <dbReference type="Proteomes" id="UP000535415"/>
    </source>
</evidence>
<dbReference type="InterPro" id="IPR029021">
    <property type="entry name" value="Prot-tyrosine_phosphatase-like"/>
</dbReference>
<reference evidence="2 3" key="1">
    <citation type="submission" date="2020-08" db="EMBL/GenBank/DDBJ databases">
        <title>Genomic Encyclopedia of Type Strains, Phase IV (KMG-IV): sequencing the most valuable type-strain genomes for metagenomic binning, comparative biology and taxonomic classification.</title>
        <authorList>
            <person name="Goeker M."/>
        </authorList>
    </citation>
    <scope>NUCLEOTIDE SEQUENCE [LARGE SCALE GENOMIC DNA]</scope>
    <source>
        <strain evidence="2 3">DSM 101064</strain>
    </source>
</reference>
<dbReference type="Proteomes" id="UP000535415">
    <property type="component" value="Unassembled WGS sequence"/>
</dbReference>
<protein>
    <submittedName>
        <fullName evidence="2">Uncharacterized protein (TIGR01244 family)</fullName>
    </submittedName>
</protein>
<keyword evidence="3" id="KW-1185">Reference proteome</keyword>
<comment type="caution">
    <text evidence="2">The sequence shown here is derived from an EMBL/GenBank/DDBJ whole genome shotgun (WGS) entry which is preliminary data.</text>
</comment>
<accession>A0A7W9BM43</accession>
<dbReference type="AlphaFoldDB" id="A0A7W9BM43"/>
<gene>
    <name evidence="2" type="ORF">FHS72_002497</name>
</gene>
<sequence>MEIRQITPTYAVSPQIAPDDCQAIADAGFVAIICNRPDSEITPDCHAEAVAAAAKAAGLGFTKLPLTHQTMNAENVAAHRAAIDTADGPVLAYCASGTRSSIAWSLGQAGDMPSDDIIKATSNAGYDLRGLHPQLEMLAQQRS</sequence>
<dbReference type="SUPFAM" id="SSF52799">
    <property type="entry name" value="(Phosphotyrosine protein) phosphatases II"/>
    <property type="match status" value="1"/>
</dbReference>
<dbReference type="RefSeq" id="WP_183529527.1">
    <property type="nucleotide sequence ID" value="NZ_JACIJM010000006.1"/>
</dbReference>
<name>A0A7W9BM43_9RHOB</name>
<dbReference type="GO" id="GO:0016787">
    <property type="term" value="F:hydrolase activity"/>
    <property type="evidence" value="ECO:0007669"/>
    <property type="project" value="InterPro"/>
</dbReference>
<feature type="domain" description="Beta-lactamase hydrolase-like protein phosphatase-like" evidence="1">
    <location>
        <begin position="3"/>
        <end position="110"/>
    </location>
</feature>
<evidence type="ECO:0000313" key="2">
    <source>
        <dbReference type="EMBL" id="MBB5722867.1"/>
    </source>
</evidence>